<gene>
    <name evidence="3" type="ORF">EB796_011208</name>
</gene>
<dbReference type="Gene3D" id="1.20.58.390">
    <property type="entry name" value="Neurotransmitter-gated ion-channel transmembrane domain"/>
    <property type="match status" value="1"/>
</dbReference>
<dbReference type="OrthoDB" id="5975154at2759"/>
<dbReference type="GO" id="GO:0006811">
    <property type="term" value="P:monoatomic ion transport"/>
    <property type="evidence" value="ECO:0007669"/>
    <property type="project" value="InterPro"/>
</dbReference>
<dbReference type="InterPro" id="IPR038050">
    <property type="entry name" value="Neuro_actylchol_rec"/>
</dbReference>
<keyword evidence="4" id="KW-1185">Reference proteome</keyword>
<proteinExistence type="predicted"/>
<evidence type="ECO:0000256" key="1">
    <source>
        <dbReference type="SAM" id="Phobius"/>
    </source>
</evidence>
<dbReference type="Pfam" id="PF02932">
    <property type="entry name" value="Neur_chan_memb"/>
    <property type="match status" value="1"/>
</dbReference>
<keyword evidence="1" id="KW-0812">Transmembrane</keyword>
<dbReference type="AlphaFoldDB" id="A0A7J7JX20"/>
<reference evidence="3" key="1">
    <citation type="submission" date="2020-06" db="EMBL/GenBank/DDBJ databases">
        <title>Draft genome of Bugula neritina, a colonial animal packing powerful symbionts and potential medicines.</title>
        <authorList>
            <person name="Rayko M."/>
        </authorList>
    </citation>
    <scope>NUCLEOTIDE SEQUENCE [LARGE SCALE GENOMIC DNA]</scope>
    <source>
        <strain evidence="3">Kwan_BN1</strain>
    </source>
</reference>
<sequence length="160" mass="17825">MKRPGTDSPCSVKSSWKKHTDLQMMNVNTSQSLLANVRSQEIDNDTFYSSFGADSSQTLKLDAHPLSVHNVNAQSNHSTLAGGTGSQTLARFEIRAILKELRYLTNKKREKSADEQTVADWKWCAMVIDRLFIWLVAILNIIVALSVLLSAPTLFNNDSV</sequence>
<evidence type="ECO:0000313" key="4">
    <source>
        <dbReference type="Proteomes" id="UP000593567"/>
    </source>
</evidence>
<protein>
    <submittedName>
        <fullName evidence="3">NAChRa7</fullName>
    </submittedName>
</protein>
<dbReference type="Proteomes" id="UP000593567">
    <property type="component" value="Unassembled WGS sequence"/>
</dbReference>
<name>A0A7J7JX20_BUGNE</name>
<dbReference type="InterPro" id="IPR006029">
    <property type="entry name" value="Neurotrans-gated_channel_TM"/>
</dbReference>
<dbReference type="InterPro" id="IPR036719">
    <property type="entry name" value="Neuro-gated_channel_TM_sf"/>
</dbReference>
<keyword evidence="1" id="KW-1133">Transmembrane helix</keyword>
<dbReference type="GO" id="GO:0016020">
    <property type="term" value="C:membrane"/>
    <property type="evidence" value="ECO:0007669"/>
    <property type="project" value="InterPro"/>
</dbReference>
<comment type="caution">
    <text evidence="3">The sequence shown here is derived from an EMBL/GenBank/DDBJ whole genome shotgun (WGS) entry which is preliminary data.</text>
</comment>
<keyword evidence="1" id="KW-0472">Membrane</keyword>
<organism evidence="3 4">
    <name type="scientific">Bugula neritina</name>
    <name type="common">Brown bryozoan</name>
    <name type="synonym">Sertularia neritina</name>
    <dbReference type="NCBI Taxonomy" id="10212"/>
    <lineage>
        <taxon>Eukaryota</taxon>
        <taxon>Metazoa</taxon>
        <taxon>Spiralia</taxon>
        <taxon>Lophotrochozoa</taxon>
        <taxon>Bryozoa</taxon>
        <taxon>Gymnolaemata</taxon>
        <taxon>Cheilostomatida</taxon>
        <taxon>Flustrina</taxon>
        <taxon>Buguloidea</taxon>
        <taxon>Bugulidae</taxon>
        <taxon>Bugula</taxon>
    </lineage>
</organism>
<dbReference type="EMBL" id="VXIV02001703">
    <property type="protein sequence ID" value="KAF6030473.1"/>
    <property type="molecule type" value="Genomic_DNA"/>
</dbReference>
<feature type="domain" description="Neurotransmitter-gated ion-channel transmembrane" evidence="2">
    <location>
        <begin position="21"/>
        <end position="145"/>
    </location>
</feature>
<dbReference type="SUPFAM" id="SSF90112">
    <property type="entry name" value="Neurotransmitter-gated ion-channel transmembrane pore"/>
    <property type="match status" value="1"/>
</dbReference>
<evidence type="ECO:0000313" key="3">
    <source>
        <dbReference type="EMBL" id="KAF6030473.1"/>
    </source>
</evidence>
<evidence type="ECO:0000259" key="2">
    <source>
        <dbReference type="Pfam" id="PF02932"/>
    </source>
</evidence>
<accession>A0A7J7JX20</accession>
<feature type="transmembrane region" description="Helical" evidence="1">
    <location>
        <begin position="131"/>
        <end position="155"/>
    </location>
</feature>